<comment type="caution">
    <text evidence="1">The sequence shown here is derived from an EMBL/GenBank/DDBJ whole genome shotgun (WGS) entry which is preliminary data.</text>
</comment>
<gene>
    <name evidence="1" type="ORF">PRZ48_009072</name>
</gene>
<evidence type="ECO:0000313" key="1">
    <source>
        <dbReference type="EMBL" id="KAK4500880.1"/>
    </source>
</evidence>
<dbReference type="EMBL" id="JAXOVC010000006">
    <property type="protein sequence ID" value="KAK4500880.1"/>
    <property type="molecule type" value="Genomic_DNA"/>
</dbReference>
<protein>
    <submittedName>
        <fullName evidence="1">Uncharacterized protein</fullName>
    </submittedName>
</protein>
<dbReference type="Proteomes" id="UP001305779">
    <property type="component" value="Unassembled WGS sequence"/>
</dbReference>
<evidence type="ECO:0000313" key="2">
    <source>
        <dbReference type="Proteomes" id="UP001305779"/>
    </source>
</evidence>
<reference evidence="1 2" key="1">
    <citation type="journal article" date="2023" name="G3 (Bethesda)">
        <title>A chromosome-level genome assembly of Zasmidium syzygii isolated from banana leaves.</title>
        <authorList>
            <person name="van Westerhoven A.C."/>
            <person name="Mehrabi R."/>
            <person name="Talebi R."/>
            <person name="Steentjes M.B.F."/>
            <person name="Corcolon B."/>
            <person name="Chong P.A."/>
            <person name="Kema G.H.J."/>
            <person name="Seidl M.F."/>
        </authorList>
    </citation>
    <scope>NUCLEOTIDE SEQUENCE [LARGE SCALE GENOMIC DNA]</scope>
    <source>
        <strain evidence="1 2">P124</strain>
    </source>
</reference>
<sequence>MSFTVDASTNSFDLSSTDEYDSLDDLAPDSQSEFDKEQAAKTYWLGKKFMVFALEYSAVRLPSPDETDVDVDVKVEAKFRKWPYTSTLGTMLQAFETVLPHNLRSNTSDDYEAFMCGLGCVLVGIKEQDGPVVDTLLESLGGGEDGFAKALEKNLKKPNVPETVKDGTPARLTDIAYYKHVRAFSERKGSDIEKYTTKMKNGRGWMTTMKVLGREFSGKGWNPQEATQKAAQRAFNAYELGGE</sequence>
<organism evidence="1 2">
    <name type="scientific">Zasmidium cellare</name>
    <name type="common">Wine cellar mold</name>
    <name type="synonym">Racodium cellare</name>
    <dbReference type="NCBI Taxonomy" id="395010"/>
    <lineage>
        <taxon>Eukaryota</taxon>
        <taxon>Fungi</taxon>
        <taxon>Dikarya</taxon>
        <taxon>Ascomycota</taxon>
        <taxon>Pezizomycotina</taxon>
        <taxon>Dothideomycetes</taxon>
        <taxon>Dothideomycetidae</taxon>
        <taxon>Mycosphaerellales</taxon>
        <taxon>Mycosphaerellaceae</taxon>
        <taxon>Zasmidium</taxon>
    </lineage>
</organism>
<name>A0ABR0EI98_ZASCE</name>
<keyword evidence="2" id="KW-1185">Reference proteome</keyword>
<proteinExistence type="predicted"/>
<accession>A0ABR0EI98</accession>